<dbReference type="PROSITE" id="PS51913">
    <property type="entry name" value="HTH_HARE"/>
    <property type="match status" value="1"/>
</dbReference>
<keyword evidence="4 6" id="KW-0548">Nucleotidyltransferase</keyword>
<dbReference type="AlphaFoldDB" id="A0A2A6E0Q8"/>
<dbReference type="NCBIfam" id="TIGR04567">
    <property type="entry name" value="RNAP_delt_lowGC"/>
    <property type="match status" value="1"/>
</dbReference>
<dbReference type="Pfam" id="PF05066">
    <property type="entry name" value="HARE-HTH"/>
    <property type="match status" value="1"/>
</dbReference>
<comment type="caution">
    <text evidence="9">The sequence shown here is derived from an EMBL/GenBank/DDBJ whole genome shotgun (WGS) entry which is preliminary data.</text>
</comment>
<evidence type="ECO:0000256" key="1">
    <source>
        <dbReference type="ARBA" id="ARBA00009828"/>
    </source>
</evidence>
<keyword evidence="5 6" id="KW-0804">Transcription</keyword>
<evidence type="ECO:0000256" key="3">
    <source>
        <dbReference type="ARBA" id="ARBA00022679"/>
    </source>
</evidence>
<protein>
    <recommendedName>
        <fullName evidence="6">Probable DNA-directed RNA polymerase subunit delta</fullName>
    </recommendedName>
    <alternativeName>
        <fullName evidence="6">RNAP delta factor</fullName>
    </alternativeName>
</protein>
<name>A0A2A6E0Q8_9BACL</name>
<keyword evidence="2 6" id="KW-0240">DNA-directed RNA polymerase</keyword>
<evidence type="ECO:0000256" key="5">
    <source>
        <dbReference type="ARBA" id="ARBA00023163"/>
    </source>
</evidence>
<feature type="compositionally biased region" description="Acidic residues" evidence="7">
    <location>
        <begin position="179"/>
        <end position="207"/>
    </location>
</feature>
<feature type="compositionally biased region" description="Acidic residues" evidence="7">
    <location>
        <begin position="214"/>
        <end position="226"/>
    </location>
</feature>
<feature type="domain" description="HTH HARE-type" evidence="8">
    <location>
        <begin position="17"/>
        <end position="84"/>
    </location>
</feature>
<evidence type="ECO:0000256" key="7">
    <source>
        <dbReference type="SAM" id="MobiDB-lite"/>
    </source>
</evidence>
<reference evidence="9 10" key="1">
    <citation type="submission" date="2016-12" db="EMBL/GenBank/DDBJ databases">
        <title>Candidatus Reconcilibacillus cellulovorans genome.</title>
        <authorList>
            <person name="Kolinko S."/>
            <person name="Wu Y.-W."/>
            <person name="Tachea F."/>
            <person name="Denzel E."/>
            <person name="Hiras J."/>
            <person name="Baecker N."/>
            <person name="Chan L.J."/>
            <person name="Eichorst S.A."/>
            <person name="Frey D."/>
            <person name="Adams P.D."/>
            <person name="Pray T."/>
            <person name="Tanjore D."/>
            <person name="Petzold C.J."/>
            <person name="Gladden J.M."/>
            <person name="Simmons B.A."/>
            <person name="Singer S.W."/>
        </authorList>
    </citation>
    <scope>NUCLEOTIDE SEQUENCE [LARGE SCALE GENOMIC DNA]</scope>
    <source>
        <strain evidence="9">JTherm</strain>
    </source>
</reference>
<evidence type="ECO:0000256" key="6">
    <source>
        <dbReference type="HAMAP-Rule" id="MF_00357"/>
    </source>
</evidence>
<evidence type="ECO:0000313" key="9">
    <source>
        <dbReference type="EMBL" id="PDO10720.1"/>
    </source>
</evidence>
<dbReference type="Proteomes" id="UP000243688">
    <property type="component" value="Unassembled WGS sequence"/>
</dbReference>
<comment type="similarity">
    <text evidence="1 6">Belongs to the RpoE family.</text>
</comment>
<dbReference type="Gene3D" id="1.10.10.1250">
    <property type="entry name" value="RNA polymerase, subunit delta, N-terminal domain"/>
    <property type="match status" value="1"/>
</dbReference>
<keyword evidence="3 6" id="KW-0808">Transferase</keyword>
<organism evidence="9 10">
    <name type="scientific">Candidatus Reconcilbacillus cellulovorans</name>
    <dbReference type="NCBI Taxonomy" id="1906605"/>
    <lineage>
        <taxon>Bacteria</taxon>
        <taxon>Bacillati</taxon>
        <taxon>Bacillota</taxon>
        <taxon>Bacilli</taxon>
        <taxon>Bacillales</taxon>
        <taxon>Paenibacillaceae</taxon>
        <taxon>Candidatus Reconcilbacillus</taxon>
    </lineage>
</organism>
<comment type="function">
    <text evidence="6">Participates in both the initiation and recycling phases of transcription. In the presence of the delta subunit, RNAP displays an increased specificity of transcription, a decreased affinity for nucleic acids, and an increased efficiency of RNA synthesis because of enhanced recycling.</text>
</comment>
<gene>
    <name evidence="6" type="primary">rpoE</name>
    <name evidence="9" type="ORF">BLM47_05800</name>
</gene>
<dbReference type="GO" id="GO:0003899">
    <property type="term" value="F:DNA-directed RNA polymerase activity"/>
    <property type="evidence" value="ECO:0007669"/>
    <property type="project" value="UniProtKB-UniRule"/>
</dbReference>
<dbReference type="HAMAP" id="MF_00357">
    <property type="entry name" value="RNApol_bact_RpoE"/>
    <property type="match status" value="1"/>
</dbReference>
<feature type="compositionally biased region" description="Acidic residues" evidence="7">
    <location>
        <begin position="138"/>
        <end position="151"/>
    </location>
</feature>
<accession>A0A2A6E0Q8</accession>
<evidence type="ECO:0000256" key="4">
    <source>
        <dbReference type="ARBA" id="ARBA00022695"/>
    </source>
</evidence>
<proteinExistence type="inferred from homology"/>
<comment type="subunit">
    <text evidence="6">RNAP is composed of a core of 2 alpha, a beta and a beta' subunits. The core is associated with a delta subunit and one of several sigma factors.</text>
</comment>
<evidence type="ECO:0000256" key="2">
    <source>
        <dbReference type="ARBA" id="ARBA00022478"/>
    </source>
</evidence>
<evidence type="ECO:0000313" key="10">
    <source>
        <dbReference type="Proteomes" id="UP000243688"/>
    </source>
</evidence>
<dbReference type="InterPro" id="IPR038087">
    <property type="entry name" value="RNAP_delta_N_dom_sf"/>
</dbReference>
<sequence length="237" mass="26535">MSGGHSLKISPEQAKEMPMVDLAYEILKAAGTPLPYRDLMREIANVKGFTEEEMLRLIAQLYTEINIDGRFACVGNNTWGLKRWYPVDRSEELGGAYPRIINDDDEEDDYYAEEETYDREDEYESLDEESEFLETDTDEAFFPGDELEEPLEGLADPDIAEEEVGGIGGALDDLGVPELEADLGDEVLDGEDGVDDEANDEADEETDVLAVDPGETDDEVEPPVEEEPPKKRSRSRK</sequence>
<dbReference type="InterPro" id="IPR007759">
    <property type="entry name" value="Asxl_HARE-HTH"/>
</dbReference>
<dbReference type="GO" id="GO:0006355">
    <property type="term" value="P:regulation of DNA-templated transcription"/>
    <property type="evidence" value="ECO:0007669"/>
    <property type="project" value="UniProtKB-UniRule"/>
</dbReference>
<dbReference type="EMBL" id="MOXJ01000010">
    <property type="protein sequence ID" value="PDO10720.1"/>
    <property type="molecule type" value="Genomic_DNA"/>
</dbReference>
<dbReference type="GO" id="GO:0006351">
    <property type="term" value="P:DNA-templated transcription"/>
    <property type="evidence" value="ECO:0007669"/>
    <property type="project" value="InterPro"/>
</dbReference>
<evidence type="ECO:0000259" key="8">
    <source>
        <dbReference type="PROSITE" id="PS51913"/>
    </source>
</evidence>
<dbReference type="InterPro" id="IPR029757">
    <property type="entry name" value="RpoE"/>
</dbReference>
<feature type="region of interest" description="Disordered" evidence="7">
    <location>
        <begin position="138"/>
        <end position="237"/>
    </location>
</feature>
<dbReference type="GO" id="GO:0000428">
    <property type="term" value="C:DNA-directed RNA polymerase complex"/>
    <property type="evidence" value="ECO:0007669"/>
    <property type="project" value="UniProtKB-KW"/>
</dbReference>